<evidence type="ECO:0000313" key="1">
    <source>
        <dbReference type="Proteomes" id="UP000887564"/>
    </source>
</evidence>
<accession>A0A914RWR3</accession>
<proteinExistence type="predicted"/>
<name>A0A914RWR3_PAREQ</name>
<evidence type="ECO:0000313" key="2">
    <source>
        <dbReference type="WBParaSite" id="PEQ_0000930401-mRNA-1"/>
    </source>
</evidence>
<protein>
    <submittedName>
        <fullName evidence="2">Uncharacterized protein</fullName>
    </submittedName>
</protein>
<dbReference type="Proteomes" id="UP000887564">
    <property type="component" value="Unplaced"/>
</dbReference>
<dbReference type="WBParaSite" id="PEQ_0000930401-mRNA-1">
    <property type="protein sequence ID" value="PEQ_0000930401-mRNA-1"/>
    <property type="gene ID" value="PEQ_0000930401"/>
</dbReference>
<reference evidence="2" key="1">
    <citation type="submission" date="2022-11" db="UniProtKB">
        <authorList>
            <consortium name="WormBaseParasite"/>
        </authorList>
    </citation>
    <scope>IDENTIFICATION</scope>
</reference>
<organism evidence="1 2">
    <name type="scientific">Parascaris equorum</name>
    <name type="common">Equine roundworm</name>
    <dbReference type="NCBI Taxonomy" id="6256"/>
    <lineage>
        <taxon>Eukaryota</taxon>
        <taxon>Metazoa</taxon>
        <taxon>Ecdysozoa</taxon>
        <taxon>Nematoda</taxon>
        <taxon>Chromadorea</taxon>
        <taxon>Rhabditida</taxon>
        <taxon>Spirurina</taxon>
        <taxon>Ascaridomorpha</taxon>
        <taxon>Ascaridoidea</taxon>
        <taxon>Ascarididae</taxon>
        <taxon>Parascaris</taxon>
    </lineage>
</organism>
<dbReference type="AlphaFoldDB" id="A0A914RWR3"/>
<sequence length="70" mass="8286">MSNMLWDVPLQLRAFYTDFIVFFPAERDLPTVSRSLKPMLFERSERATNSGDEKIYQIRHVGDLPMFRFG</sequence>
<keyword evidence="1" id="KW-1185">Reference proteome</keyword>